<name>A0A3Q9UYG6_9MICO</name>
<dbReference type="Pfam" id="PF12802">
    <property type="entry name" value="MarR_2"/>
    <property type="match status" value="1"/>
</dbReference>
<dbReference type="PANTHER" id="PTHR33164:SF104">
    <property type="entry name" value="TRANSCRIPTIONAL REGULATORY PROTEIN"/>
    <property type="match status" value="1"/>
</dbReference>
<organism evidence="2 3">
    <name type="scientific">Rathayibacter festucae DSM 15932</name>
    <dbReference type="NCBI Taxonomy" id="1328866"/>
    <lineage>
        <taxon>Bacteria</taxon>
        <taxon>Bacillati</taxon>
        <taxon>Actinomycetota</taxon>
        <taxon>Actinomycetes</taxon>
        <taxon>Micrococcales</taxon>
        <taxon>Microbacteriaceae</taxon>
        <taxon>Rathayibacter</taxon>
    </lineage>
</organism>
<dbReference type="PRINTS" id="PR00598">
    <property type="entry name" value="HTHMARR"/>
</dbReference>
<gene>
    <name evidence="2" type="ORF">C1I64_12705</name>
</gene>
<dbReference type="GO" id="GO:0006950">
    <property type="term" value="P:response to stress"/>
    <property type="evidence" value="ECO:0007669"/>
    <property type="project" value="TreeGrafter"/>
</dbReference>
<reference evidence="2 3" key="1">
    <citation type="submission" date="2018-03" db="EMBL/GenBank/DDBJ databases">
        <title>Bacteriophage NCPPB3778 and a type I-E CRISPR drive the evolution of the US Biological Select Agent, Rathayibacter toxicus.</title>
        <authorList>
            <person name="Davis E.W.II."/>
            <person name="Tabima J.F."/>
            <person name="Weisberg A.J."/>
            <person name="Dantas Lopes L."/>
            <person name="Wiseman M.S."/>
            <person name="Wiseman M.S."/>
            <person name="Pupko T."/>
            <person name="Belcher M.S."/>
            <person name="Sechler A.J."/>
            <person name="Tancos M.A."/>
            <person name="Schroeder B.K."/>
            <person name="Murray T.D."/>
            <person name="Luster D.G."/>
            <person name="Schneider W.L."/>
            <person name="Rogers E."/>
            <person name="Andreote F.D."/>
            <person name="Grunwald N.J."/>
            <person name="Putnam M.L."/>
            <person name="Chang J.H."/>
        </authorList>
    </citation>
    <scope>NUCLEOTIDE SEQUENCE [LARGE SCALE GENOMIC DNA]</scope>
    <source>
        <strain evidence="2 3">DSM 15932</strain>
    </source>
</reference>
<dbReference type="InterPro" id="IPR000835">
    <property type="entry name" value="HTH_MarR-typ"/>
</dbReference>
<dbReference type="AlphaFoldDB" id="A0A3Q9UYG6"/>
<evidence type="ECO:0000313" key="2">
    <source>
        <dbReference type="EMBL" id="AZZ52816.1"/>
    </source>
</evidence>
<accession>A0A3Q9UYG6</accession>
<dbReference type="EMBL" id="CP028137">
    <property type="protein sequence ID" value="AZZ52816.1"/>
    <property type="molecule type" value="Genomic_DNA"/>
</dbReference>
<dbReference type="InterPro" id="IPR036390">
    <property type="entry name" value="WH_DNA-bd_sf"/>
</dbReference>
<sequence>MKAGRSPQRPAFCRSRTEHRLRATAAGRPRAPGAGRPSRRRILNGTQGGCVSSRRAVAAWESLFRAQVHVMRALSTDFPSKEISLNEYDVLFNLTLQPERRARLRDLNKHVLLTQPSVSRLIDRLVARGCVTKSEDPTDARGTVIQITDEGYALFRRVAMTHMQTISDHVGAALDDDELDQLTALCDKLRERVASA</sequence>
<feature type="domain" description="HTH marR-type" evidence="1">
    <location>
        <begin position="60"/>
        <end position="191"/>
    </location>
</feature>
<dbReference type="SUPFAM" id="SSF46785">
    <property type="entry name" value="Winged helix' DNA-binding domain"/>
    <property type="match status" value="1"/>
</dbReference>
<protein>
    <submittedName>
        <fullName evidence="2">MarR family transcriptional regulator</fullName>
    </submittedName>
</protein>
<dbReference type="KEGG" id="rfs:C1I64_12705"/>
<dbReference type="InterPro" id="IPR039422">
    <property type="entry name" value="MarR/SlyA-like"/>
</dbReference>
<proteinExistence type="predicted"/>
<dbReference type="PANTHER" id="PTHR33164">
    <property type="entry name" value="TRANSCRIPTIONAL REGULATOR, MARR FAMILY"/>
    <property type="match status" value="1"/>
</dbReference>
<dbReference type="Gene3D" id="1.10.10.10">
    <property type="entry name" value="Winged helix-like DNA-binding domain superfamily/Winged helix DNA-binding domain"/>
    <property type="match status" value="1"/>
</dbReference>
<evidence type="ECO:0000313" key="3">
    <source>
        <dbReference type="Proteomes" id="UP000285317"/>
    </source>
</evidence>
<evidence type="ECO:0000259" key="1">
    <source>
        <dbReference type="PROSITE" id="PS50995"/>
    </source>
</evidence>
<dbReference type="PROSITE" id="PS50995">
    <property type="entry name" value="HTH_MARR_2"/>
    <property type="match status" value="1"/>
</dbReference>
<dbReference type="Proteomes" id="UP000285317">
    <property type="component" value="Chromosome"/>
</dbReference>
<dbReference type="GO" id="GO:0003700">
    <property type="term" value="F:DNA-binding transcription factor activity"/>
    <property type="evidence" value="ECO:0007669"/>
    <property type="project" value="InterPro"/>
</dbReference>
<dbReference type="SMART" id="SM00347">
    <property type="entry name" value="HTH_MARR"/>
    <property type="match status" value="1"/>
</dbReference>
<dbReference type="InterPro" id="IPR036388">
    <property type="entry name" value="WH-like_DNA-bd_sf"/>
</dbReference>